<dbReference type="EMBL" id="PJNI01000009">
    <property type="protein sequence ID" value="PKR80514.1"/>
    <property type="molecule type" value="Genomic_DNA"/>
</dbReference>
<feature type="transmembrane region" description="Helical" evidence="8">
    <location>
        <begin position="133"/>
        <end position="151"/>
    </location>
</feature>
<dbReference type="EC" id="1.6.5.3" evidence="10"/>
<feature type="transmembrane region" description="Helical" evidence="8">
    <location>
        <begin position="32"/>
        <end position="53"/>
    </location>
</feature>
<feature type="transmembrane region" description="Helical" evidence="8">
    <location>
        <begin position="163"/>
        <end position="185"/>
    </location>
</feature>
<feature type="transmembrane region" description="Helical" evidence="8">
    <location>
        <begin position="403"/>
        <end position="423"/>
    </location>
</feature>
<feature type="transmembrane region" description="Helical" evidence="8">
    <location>
        <begin position="455"/>
        <end position="474"/>
    </location>
</feature>
<dbReference type="PANTHER" id="PTHR42703:SF1">
    <property type="entry name" value="NA(+)_H(+) ANTIPORTER SUBUNIT D1"/>
    <property type="match status" value="1"/>
</dbReference>
<evidence type="ECO:0000256" key="3">
    <source>
        <dbReference type="ARBA" id="ARBA00022475"/>
    </source>
</evidence>
<evidence type="ECO:0000256" key="8">
    <source>
        <dbReference type="SAM" id="Phobius"/>
    </source>
</evidence>
<feature type="domain" description="NADH:quinone oxidoreductase/Mrp antiporter transmembrane" evidence="9">
    <location>
        <begin position="128"/>
        <end position="418"/>
    </location>
</feature>
<protein>
    <submittedName>
        <fullName evidence="10">Na+/H+ antiporter subunit D</fullName>
        <ecNumber evidence="10">1.6.5.3</ecNumber>
    </submittedName>
</protein>
<accession>A0A2I0R1Q7</accession>
<evidence type="ECO:0000259" key="9">
    <source>
        <dbReference type="Pfam" id="PF00361"/>
    </source>
</evidence>
<comment type="similarity">
    <text evidence="2">Belongs to the CPA3 antiporters (TC 2.A.63) subunit D family.</text>
</comment>
<dbReference type="AlphaFoldDB" id="A0A2I0R1Q7"/>
<proteinExistence type="inferred from homology"/>
<dbReference type="PANTHER" id="PTHR42703">
    <property type="entry name" value="NADH DEHYDROGENASE"/>
    <property type="match status" value="1"/>
</dbReference>
<feature type="transmembrane region" description="Helical" evidence="8">
    <location>
        <begin position="334"/>
        <end position="351"/>
    </location>
</feature>
<feature type="transmembrane region" description="Helical" evidence="8">
    <location>
        <begin position="242"/>
        <end position="267"/>
    </location>
</feature>
<comment type="subcellular location">
    <subcellularLocation>
        <location evidence="1">Cell membrane</location>
        <topology evidence="1">Multi-pass membrane protein</topology>
    </subcellularLocation>
    <subcellularLocation>
        <location evidence="7">Membrane</location>
        <topology evidence="7">Multi-pass membrane protein</topology>
    </subcellularLocation>
</comment>
<keyword evidence="10" id="KW-0560">Oxidoreductase</keyword>
<evidence type="ECO:0000256" key="5">
    <source>
        <dbReference type="ARBA" id="ARBA00022989"/>
    </source>
</evidence>
<evidence type="ECO:0000256" key="4">
    <source>
        <dbReference type="ARBA" id="ARBA00022692"/>
    </source>
</evidence>
<dbReference type="GO" id="GO:0005886">
    <property type="term" value="C:plasma membrane"/>
    <property type="evidence" value="ECO:0007669"/>
    <property type="project" value="UniProtKB-SubCell"/>
</dbReference>
<dbReference type="GO" id="GO:0042773">
    <property type="term" value="P:ATP synthesis coupled electron transport"/>
    <property type="evidence" value="ECO:0007669"/>
    <property type="project" value="InterPro"/>
</dbReference>
<feature type="transmembrane region" description="Helical" evidence="8">
    <location>
        <begin position="205"/>
        <end position="230"/>
    </location>
</feature>
<keyword evidence="4 7" id="KW-0812">Transmembrane</keyword>
<feature type="transmembrane region" description="Helical" evidence="8">
    <location>
        <begin position="6"/>
        <end position="25"/>
    </location>
</feature>
<dbReference type="InterPro" id="IPR001750">
    <property type="entry name" value="ND/Mrp_TM"/>
</dbReference>
<dbReference type="Pfam" id="PF00361">
    <property type="entry name" value="Proton_antipo_M"/>
    <property type="match status" value="1"/>
</dbReference>
<keyword evidence="6 8" id="KW-0472">Membrane</keyword>
<keyword evidence="5 8" id="KW-1133">Transmembrane helix</keyword>
<feature type="transmembrane region" description="Helical" evidence="8">
    <location>
        <begin position="273"/>
        <end position="292"/>
    </location>
</feature>
<dbReference type="Proteomes" id="UP000236654">
    <property type="component" value="Unassembled WGS sequence"/>
</dbReference>
<evidence type="ECO:0000256" key="6">
    <source>
        <dbReference type="ARBA" id="ARBA00023136"/>
    </source>
</evidence>
<dbReference type="InterPro" id="IPR050586">
    <property type="entry name" value="CPA3_Na-H_Antiporter_D"/>
</dbReference>
<dbReference type="OrthoDB" id="9807568at2"/>
<name>A0A2I0R1Q7_9FLAO</name>
<dbReference type="GO" id="GO:0016491">
    <property type="term" value="F:oxidoreductase activity"/>
    <property type="evidence" value="ECO:0007669"/>
    <property type="project" value="UniProtKB-KW"/>
</dbReference>
<evidence type="ECO:0000256" key="7">
    <source>
        <dbReference type="RuleBase" id="RU000320"/>
    </source>
</evidence>
<reference evidence="10 11" key="1">
    <citation type="submission" date="2017-12" db="EMBL/GenBank/DDBJ databases">
        <title>The draft genome sequence of Brumimicrobium saltpan LHR20.</title>
        <authorList>
            <person name="Do Z.-J."/>
            <person name="Luo H.-R."/>
        </authorList>
    </citation>
    <scope>NUCLEOTIDE SEQUENCE [LARGE SCALE GENOMIC DNA]</scope>
    <source>
        <strain evidence="10 11">LHR20</strain>
    </source>
</reference>
<evidence type="ECO:0000256" key="1">
    <source>
        <dbReference type="ARBA" id="ARBA00004651"/>
    </source>
</evidence>
<dbReference type="RefSeq" id="WP_101334684.1">
    <property type="nucleotide sequence ID" value="NZ_PJNI01000009.1"/>
</dbReference>
<feature type="transmembrane region" description="Helical" evidence="8">
    <location>
        <begin position="73"/>
        <end position="96"/>
    </location>
</feature>
<evidence type="ECO:0000313" key="10">
    <source>
        <dbReference type="EMBL" id="PKR80514.1"/>
    </source>
</evidence>
<sequence>MSEHLTIYPIIVHLLTAILLLLFWMKPQVQRYISILGSAVGIVIAVLLFQRVWENGIQSVQLGNWEAPFGISMVADTLAVTLILLTNIVAFALSIYSTETMVSSRVKFGYYAIFHFLVMGLSGAFLTGDLFNLYVWFEVIIISSFVLLTIGGRKIQIEGAVKYFTLNMISSIIFLTGIAMVYGATGSLNMAELSRIIPEIENKGLMATISLVFFIGFGVKSGVFPLYFWLPASYHTPPAAVSALFAGLLTKVGIYAMIRVFTLIFPLGETNQMILMIISALTIFFGGIGALVQKDVLRVFSYLIICHIGFMVGGLSLFTEVAIIGAVLYMFHDIIVKATLFMMGGVFYRIFGHTKMENMGGLMNNYPRLSLLFAIPLFALVGIPPLSGFWPKVSLFSASYEQGAIFMLIVFIFASLITLVIIAKVWNKTFSKNPTTLPRQKNLRYFDQFSIREKAAFIVPIAMLVGVTLYYSFFAEHFQLIATRIGEELMNSEHYYNAVFKTKEVTEL</sequence>
<feature type="transmembrane region" description="Helical" evidence="8">
    <location>
        <begin position="299"/>
        <end position="328"/>
    </location>
</feature>
<feature type="transmembrane region" description="Helical" evidence="8">
    <location>
        <begin position="108"/>
        <end position="127"/>
    </location>
</feature>
<keyword evidence="3" id="KW-1003">Cell membrane</keyword>
<comment type="caution">
    <text evidence="10">The sequence shown here is derived from an EMBL/GenBank/DDBJ whole genome shotgun (WGS) entry which is preliminary data.</text>
</comment>
<evidence type="ECO:0000313" key="11">
    <source>
        <dbReference type="Proteomes" id="UP000236654"/>
    </source>
</evidence>
<dbReference type="InterPro" id="IPR003918">
    <property type="entry name" value="NADH_UbQ_OxRdtase"/>
</dbReference>
<feature type="transmembrane region" description="Helical" evidence="8">
    <location>
        <begin position="371"/>
        <end position="391"/>
    </location>
</feature>
<evidence type="ECO:0000256" key="2">
    <source>
        <dbReference type="ARBA" id="ARBA00005346"/>
    </source>
</evidence>
<dbReference type="PRINTS" id="PR01437">
    <property type="entry name" value="NUOXDRDTASE4"/>
</dbReference>
<dbReference type="GO" id="GO:0008137">
    <property type="term" value="F:NADH dehydrogenase (ubiquinone) activity"/>
    <property type="evidence" value="ECO:0007669"/>
    <property type="project" value="InterPro"/>
</dbReference>
<organism evidence="10 11">
    <name type="scientific">Brumimicrobium salinarum</name>
    <dbReference type="NCBI Taxonomy" id="2058658"/>
    <lineage>
        <taxon>Bacteria</taxon>
        <taxon>Pseudomonadati</taxon>
        <taxon>Bacteroidota</taxon>
        <taxon>Flavobacteriia</taxon>
        <taxon>Flavobacteriales</taxon>
        <taxon>Crocinitomicaceae</taxon>
        <taxon>Brumimicrobium</taxon>
    </lineage>
</organism>
<keyword evidence="11" id="KW-1185">Reference proteome</keyword>
<gene>
    <name evidence="10" type="ORF">CW751_09055</name>
</gene>